<dbReference type="InterPro" id="IPR020095">
    <property type="entry name" value="PsdUridine_synth_TruA_C"/>
</dbReference>
<dbReference type="HAMAP" id="MF_00171">
    <property type="entry name" value="TruA"/>
    <property type="match status" value="1"/>
</dbReference>
<dbReference type="Pfam" id="PF01416">
    <property type="entry name" value="PseudoU_synth_1"/>
    <property type="match status" value="2"/>
</dbReference>
<dbReference type="InterPro" id="IPR020094">
    <property type="entry name" value="TruA/RsuA/RluB/E/F_N"/>
</dbReference>
<dbReference type="PANTHER" id="PTHR11142">
    <property type="entry name" value="PSEUDOURIDYLATE SYNTHASE"/>
    <property type="match status" value="1"/>
</dbReference>
<evidence type="ECO:0000256" key="4">
    <source>
        <dbReference type="RuleBase" id="RU003792"/>
    </source>
</evidence>
<comment type="catalytic activity">
    <reaction evidence="4">
        <text>uridine(38/39/40) in tRNA = pseudouridine(38/39/40) in tRNA</text>
        <dbReference type="Rhea" id="RHEA:22376"/>
        <dbReference type="Rhea" id="RHEA-COMP:10085"/>
        <dbReference type="Rhea" id="RHEA-COMP:10087"/>
        <dbReference type="ChEBI" id="CHEBI:65314"/>
        <dbReference type="ChEBI" id="CHEBI:65315"/>
        <dbReference type="EC" id="5.4.99.12"/>
    </reaction>
</comment>
<evidence type="ECO:0000256" key="1">
    <source>
        <dbReference type="ARBA" id="ARBA00009375"/>
    </source>
</evidence>
<dbReference type="EMBL" id="JAUUTY010000005">
    <property type="protein sequence ID" value="KAK1628305.1"/>
    <property type="molecule type" value="Genomic_DNA"/>
</dbReference>
<accession>A0AAD8VY30</accession>
<keyword evidence="2 4" id="KW-0819">tRNA processing</keyword>
<comment type="caution">
    <text evidence="7">The sequence shown here is derived from an EMBL/GenBank/DDBJ whole genome shotgun (WGS) entry which is preliminary data.</text>
</comment>
<gene>
    <name evidence="7" type="ORF">QYE76_002620</name>
</gene>
<dbReference type="EC" id="5.4.99.12" evidence="4"/>
<protein>
    <recommendedName>
        <fullName evidence="4">tRNA pseudouridine synthase</fullName>
        <ecNumber evidence="4">5.4.99.12</ecNumber>
    </recommendedName>
</protein>
<reference evidence="7" key="1">
    <citation type="submission" date="2023-07" db="EMBL/GenBank/DDBJ databases">
        <title>A chromosome-level genome assembly of Lolium multiflorum.</title>
        <authorList>
            <person name="Chen Y."/>
            <person name="Copetti D."/>
            <person name="Kolliker R."/>
            <person name="Studer B."/>
        </authorList>
    </citation>
    <scope>NUCLEOTIDE SEQUENCE</scope>
    <source>
        <strain evidence="7">02402/16</strain>
        <tissue evidence="7">Leaf</tissue>
    </source>
</reference>
<dbReference type="SUPFAM" id="SSF55120">
    <property type="entry name" value="Pseudouridine synthase"/>
    <property type="match status" value="1"/>
</dbReference>
<dbReference type="GO" id="GO:0003723">
    <property type="term" value="F:RNA binding"/>
    <property type="evidence" value="ECO:0007669"/>
    <property type="project" value="InterPro"/>
</dbReference>
<dbReference type="Gene3D" id="3.30.70.660">
    <property type="entry name" value="Pseudouridine synthase I, catalytic domain, C-terminal subdomain"/>
    <property type="match status" value="1"/>
</dbReference>
<dbReference type="InterPro" id="IPR020103">
    <property type="entry name" value="PsdUridine_synth_cat_dom_sf"/>
</dbReference>
<feature type="domain" description="Pseudouridine synthase I TruA alpha/beta" evidence="6">
    <location>
        <begin position="75"/>
        <end position="185"/>
    </location>
</feature>
<dbReference type="CDD" id="cd02570">
    <property type="entry name" value="PseudoU_synth_EcTruA"/>
    <property type="match status" value="1"/>
</dbReference>
<evidence type="ECO:0000259" key="6">
    <source>
        <dbReference type="Pfam" id="PF01416"/>
    </source>
</evidence>
<dbReference type="InterPro" id="IPR001406">
    <property type="entry name" value="PsdUridine_synth_TruA"/>
</dbReference>
<dbReference type="GO" id="GO:0160147">
    <property type="term" value="F:tRNA pseudouridine(38-40) synthase activity"/>
    <property type="evidence" value="ECO:0007669"/>
    <property type="project" value="UniProtKB-EC"/>
</dbReference>
<sequence length="391" mass="42377">MSAASSDAADAASKRPFDSSLADPSPPSKLQRSSQPDILPAEKLESAADGGGTVGPESEAMGGARISRAQRYLVAVEYAGTRFSGSQQQPDKRTVVGVLEEAFQKFIGQPVSVFCSSRTDSGVHALSNVCHVDVERISKRKPGEVLPPHDPGVVKRAVNHFLHKNEGDIMVTDVRCVAPDFHARYKALERIYHYRLLCGPERPSIFEKNSAWHITEDLNIQAMKKACNILVGHHDFSSFRAIGCQAKSPVKTLDELTVTEVFPFMFFPSSLERSEMESPDGSLVYSGASLMGSSGEGSDNSSTTSAKSVSENGQEFGKRLRHRCFVVTARAQSFLYHQIRLMVGLLKVVGTGDKTTADVEKILDAKTVTAAPPMAPACGLYLANVKYDPIV</sequence>
<dbReference type="InterPro" id="IPR020097">
    <property type="entry name" value="PsdUridine_synth_TruA_a/b_dom"/>
</dbReference>
<evidence type="ECO:0000256" key="5">
    <source>
        <dbReference type="SAM" id="MobiDB-lite"/>
    </source>
</evidence>
<dbReference type="FunFam" id="3.30.70.580:FF:000008">
    <property type="entry name" value="tRNA pseudouridine synthase A"/>
    <property type="match status" value="1"/>
</dbReference>
<dbReference type="Gene3D" id="3.30.70.580">
    <property type="entry name" value="Pseudouridine synthase I, catalytic domain, N-terminal subdomain"/>
    <property type="match status" value="1"/>
</dbReference>
<feature type="domain" description="Pseudouridine synthase I TruA alpha/beta" evidence="6">
    <location>
        <begin position="226"/>
        <end position="388"/>
    </location>
</feature>
<comment type="similarity">
    <text evidence="1 4">Belongs to the tRNA pseudouridine synthase TruA family.</text>
</comment>
<evidence type="ECO:0000313" key="7">
    <source>
        <dbReference type="EMBL" id="KAK1628305.1"/>
    </source>
</evidence>
<name>A0AAD8VY30_LOLMU</name>
<feature type="compositionally biased region" description="Low complexity" evidence="5">
    <location>
        <begin position="1"/>
        <end position="11"/>
    </location>
</feature>
<keyword evidence="3 4" id="KW-0413">Isomerase</keyword>
<dbReference type="Proteomes" id="UP001231189">
    <property type="component" value="Unassembled WGS sequence"/>
</dbReference>
<organism evidence="7 8">
    <name type="scientific">Lolium multiflorum</name>
    <name type="common">Italian ryegrass</name>
    <name type="synonym">Lolium perenne subsp. multiflorum</name>
    <dbReference type="NCBI Taxonomy" id="4521"/>
    <lineage>
        <taxon>Eukaryota</taxon>
        <taxon>Viridiplantae</taxon>
        <taxon>Streptophyta</taxon>
        <taxon>Embryophyta</taxon>
        <taxon>Tracheophyta</taxon>
        <taxon>Spermatophyta</taxon>
        <taxon>Magnoliopsida</taxon>
        <taxon>Liliopsida</taxon>
        <taxon>Poales</taxon>
        <taxon>Poaceae</taxon>
        <taxon>BOP clade</taxon>
        <taxon>Pooideae</taxon>
        <taxon>Poodae</taxon>
        <taxon>Poeae</taxon>
        <taxon>Poeae Chloroplast Group 2 (Poeae type)</taxon>
        <taxon>Loliodinae</taxon>
        <taxon>Loliinae</taxon>
        <taxon>Lolium</taxon>
    </lineage>
</organism>
<dbReference type="PANTHER" id="PTHR11142:SF0">
    <property type="entry name" value="TRNA PSEUDOURIDINE SYNTHASE-LIKE 1"/>
    <property type="match status" value="1"/>
</dbReference>
<evidence type="ECO:0000256" key="2">
    <source>
        <dbReference type="ARBA" id="ARBA00022694"/>
    </source>
</evidence>
<feature type="region of interest" description="Disordered" evidence="5">
    <location>
        <begin position="1"/>
        <end position="62"/>
    </location>
</feature>
<evidence type="ECO:0000256" key="3">
    <source>
        <dbReference type="ARBA" id="ARBA00023235"/>
    </source>
</evidence>
<dbReference type="GO" id="GO:0031119">
    <property type="term" value="P:tRNA pseudouridine synthesis"/>
    <property type="evidence" value="ECO:0007669"/>
    <property type="project" value="TreeGrafter"/>
</dbReference>
<dbReference type="AlphaFoldDB" id="A0AAD8VY30"/>
<keyword evidence="8" id="KW-1185">Reference proteome</keyword>
<evidence type="ECO:0000313" key="8">
    <source>
        <dbReference type="Proteomes" id="UP001231189"/>
    </source>
</evidence>
<proteinExistence type="inferred from homology"/>